<evidence type="ECO:0000256" key="2">
    <source>
        <dbReference type="ARBA" id="ARBA00023015"/>
    </source>
</evidence>
<dbReference type="SUPFAM" id="SSF46785">
    <property type="entry name" value="Winged helix' DNA-binding domain"/>
    <property type="match status" value="1"/>
</dbReference>
<dbReference type="InterPro" id="IPR036390">
    <property type="entry name" value="WH_DNA-bd_sf"/>
</dbReference>
<dbReference type="SUPFAM" id="SSF53850">
    <property type="entry name" value="Periplasmic binding protein-like II"/>
    <property type="match status" value="1"/>
</dbReference>
<evidence type="ECO:0000313" key="7">
    <source>
        <dbReference type="Proteomes" id="UP000326331"/>
    </source>
</evidence>
<keyword evidence="2" id="KW-0805">Transcription regulation</keyword>
<dbReference type="CDD" id="cd05466">
    <property type="entry name" value="PBP2_LTTR_substrate"/>
    <property type="match status" value="1"/>
</dbReference>
<reference evidence="6 7" key="1">
    <citation type="submission" date="2019-10" db="EMBL/GenBank/DDBJ databases">
        <title>Thermopilla bonchosmolovskayae gen. nov., sp. nov., a moderately thermophilic Chloroflexi bacterium from a Chukotka hot spring (Arctic, Russia), representing a novel classis Thermopillaia, which include previously uncultivated lineage OLB14.</title>
        <authorList>
            <person name="Kochetkova T.V."/>
            <person name="Zayulina K.S."/>
            <person name="Zhigarkov V.S."/>
            <person name="Minaev N.V."/>
            <person name="Novikov A."/>
            <person name="Toshchakov S.V."/>
            <person name="Elcheninov A.G."/>
            <person name="Kublanov I.V."/>
        </authorList>
    </citation>
    <scope>NUCLEOTIDE SEQUENCE [LARGE SCALE GENOMIC DNA]</scope>
    <source>
        <strain evidence="6 7">3753O</strain>
    </source>
</reference>
<dbReference type="InterPro" id="IPR005119">
    <property type="entry name" value="LysR_subst-bd"/>
</dbReference>
<dbReference type="PANTHER" id="PTHR30419">
    <property type="entry name" value="HTH-TYPE TRANSCRIPTIONAL REGULATOR YBHD"/>
    <property type="match status" value="1"/>
</dbReference>
<evidence type="ECO:0000256" key="3">
    <source>
        <dbReference type="ARBA" id="ARBA00023125"/>
    </source>
</evidence>
<evidence type="ECO:0000313" key="6">
    <source>
        <dbReference type="EMBL" id="QFG01782.1"/>
    </source>
</evidence>
<dbReference type="PROSITE" id="PS50931">
    <property type="entry name" value="HTH_LYSR"/>
    <property type="match status" value="1"/>
</dbReference>
<feature type="domain" description="HTH lysR-type" evidence="5">
    <location>
        <begin position="26"/>
        <end position="83"/>
    </location>
</feature>
<accession>A0ABX6BXZ6</accession>
<sequence>MGLAYGSAGAYARTIVSPYRWGLSHMELAQLEAFITAADCGSFSRAAELLNVAQPSLSNRIQALEREVGQPLFERMGRGVKLTDAGRAFLPYAQRVMRTLNDGLMMLEGTRDGTAGRLLIGTAPAVGTYVLPRLLKVFCDTHPGVDVLVRTGHSDEVLQMVLDDDVQVGLGRPINHPDVRTVVLYRDELVLVVSAQHRYAKKGSVRVEDLAEDSLILFDRDSGYYGMIMGLFRDLGVVPHQQMQLDSIEATKKMVEANLGIALLPEVSVEREIRLGTLHKVHIESAEPVQRDIAVMYRRNKPQSGPMAGFLDLLGEIYGVRLPR</sequence>
<keyword evidence="7" id="KW-1185">Reference proteome</keyword>
<dbReference type="Gene3D" id="3.40.190.290">
    <property type="match status" value="1"/>
</dbReference>
<gene>
    <name evidence="6" type="ORF">Tbon_00120</name>
</gene>
<dbReference type="Gene3D" id="1.10.10.10">
    <property type="entry name" value="Winged helix-like DNA-binding domain superfamily/Winged helix DNA-binding domain"/>
    <property type="match status" value="1"/>
</dbReference>
<evidence type="ECO:0000256" key="1">
    <source>
        <dbReference type="ARBA" id="ARBA00009437"/>
    </source>
</evidence>
<name>A0ABX6BXZ6_9CHLR</name>
<dbReference type="InterPro" id="IPR050950">
    <property type="entry name" value="HTH-type_LysR_regulators"/>
</dbReference>
<protein>
    <submittedName>
        <fullName evidence="6">LysR family transcriptional regulator</fullName>
    </submittedName>
</protein>
<keyword evidence="4" id="KW-0804">Transcription</keyword>
<keyword evidence="3" id="KW-0238">DNA-binding</keyword>
<dbReference type="InterPro" id="IPR000847">
    <property type="entry name" value="LysR_HTH_N"/>
</dbReference>
<proteinExistence type="inferred from homology"/>
<comment type="similarity">
    <text evidence="1">Belongs to the LysR transcriptional regulatory family.</text>
</comment>
<dbReference type="Pfam" id="PF03466">
    <property type="entry name" value="LysR_substrate"/>
    <property type="match status" value="1"/>
</dbReference>
<dbReference type="EMBL" id="CP042829">
    <property type="protein sequence ID" value="QFG01782.1"/>
    <property type="molecule type" value="Genomic_DNA"/>
</dbReference>
<evidence type="ECO:0000256" key="4">
    <source>
        <dbReference type="ARBA" id="ARBA00023163"/>
    </source>
</evidence>
<evidence type="ECO:0000259" key="5">
    <source>
        <dbReference type="PROSITE" id="PS50931"/>
    </source>
</evidence>
<dbReference type="Proteomes" id="UP000326331">
    <property type="component" value="Chromosome"/>
</dbReference>
<dbReference type="InterPro" id="IPR036388">
    <property type="entry name" value="WH-like_DNA-bd_sf"/>
</dbReference>
<organism evidence="6 7">
    <name type="scientific">Tepidiforma bonchosmolovskayae</name>
    <dbReference type="NCBI Taxonomy" id="2601677"/>
    <lineage>
        <taxon>Bacteria</taxon>
        <taxon>Bacillati</taxon>
        <taxon>Chloroflexota</taxon>
        <taxon>Tepidiformia</taxon>
        <taxon>Tepidiformales</taxon>
        <taxon>Tepidiformaceae</taxon>
        <taxon>Tepidiforma</taxon>
    </lineage>
</organism>
<dbReference type="Pfam" id="PF00126">
    <property type="entry name" value="HTH_1"/>
    <property type="match status" value="1"/>
</dbReference>
<dbReference type="PRINTS" id="PR00039">
    <property type="entry name" value="HTHLYSR"/>
</dbReference>